<accession>A0A7W5B5X8</accession>
<evidence type="ECO:0000256" key="1">
    <source>
        <dbReference type="SAM" id="Phobius"/>
    </source>
</evidence>
<comment type="caution">
    <text evidence="3">The sequence shown here is derived from an EMBL/GenBank/DDBJ whole genome shotgun (WGS) entry which is preliminary data.</text>
</comment>
<keyword evidence="4" id="KW-1185">Reference proteome</keyword>
<sequence length="201" mass="22030">MRISDFRIGWRVLWRQPAWSAVSILSLSVGFASCLLLLGFLHYSLSFNRQVPQAERIQLVKYRPNLKSDASWAESSYAPLRDAALGSGLAEQASIDVALDLPLRYAGHPHDARLRAVDPALANIFSLHALQGDAQTALTRPEGLALSISMAQKIFGDRPALGQLVQRAAARCKSWHCYPTRQATAVCNIGHWSAAIVSLGR</sequence>
<evidence type="ECO:0000313" key="3">
    <source>
        <dbReference type="EMBL" id="MBB3117181.1"/>
    </source>
</evidence>
<evidence type="ECO:0000259" key="2">
    <source>
        <dbReference type="Pfam" id="PF12704"/>
    </source>
</evidence>
<dbReference type="Proteomes" id="UP000541535">
    <property type="component" value="Unassembled WGS sequence"/>
</dbReference>
<dbReference type="AlphaFoldDB" id="A0A7W5B5X8"/>
<keyword evidence="1" id="KW-0812">Transmembrane</keyword>
<dbReference type="RefSeq" id="WP_183439169.1">
    <property type="nucleotide sequence ID" value="NZ_JACHXD010000001.1"/>
</dbReference>
<organism evidence="3 4">
    <name type="scientific">Pseudoduganella violacea</name>
    <dbReference type="NCBI Taxonomy" id="1715466"/>
    <lineage>
        <taxon>Bacteria</taxon>
        <taxon>Pseudomonadati</taxon>
        <taxon>Pseudomonadota</taxon>
        <taxon>Betaproteobacteria</taxon>
        <taxon>Burkholderiales</taxon>
        <taxon>Oxalobacteraceae</taxon>
        <taxon>Telluria group</taxon>
        <taxon>Pseudoduganella</taxon>
    </lineage>
</organism>
<keyword evidence="1" id="KW-0472">Membrane</keyword>
<dbReference type="Pfam" id="PF12704">
    <property type="entry name" value="MacB_PCD"/>
    <property type="match status" value="1"/>
</dbReference>
<reference evidence="3 4" key="1">
    <citation type="submission" date="2020-08" db="EMBL/GenBank/DDBJ databases">
        <title>Genomic Encyclopedia of Type Strains, Phase III (KMG-III): the genomes of soil and plant-associated and newly described type strains.</title>
        <authorList>
            <person name="Whitman W."/>
        </authorList>
    </citation>
    <scope>NUCLEOTIDE SEQUENCE [LARGE SCALE GENOMIC DNA]</scope>
    <source>
        <strain evidence="3 4">CECT 8897</strain>
    </source>
</reference>
<dbReference type="InterPro" id="IPR025857">
    <property type="entry name" value="MacB_PCD"/>
</dbReference>
<dbReference type="EMBL" id="JACHXD010000001">
    <property type="protein sequence ID" value="MBB3117181.1"/>
    <property type="molecule type" value="Genomic_DNA"/>
</dbReference>
<name>A0A7W5B5X8_9BURK</name>
<protein>
    <recommendedName>
        <fullName evidence="2">MacB-like periplasmic core domain-containing protein</fullName>
    </recommendedName>
</protein>
<dbReference type="PROSITE" id="PS51257">
    <property type="entry name" value="PROKAR_LIPOPROTEIN"/>
    <property type="match status" value="1"/>
</dbReference>
<feature type="domain" description="MacB-like periplasmic core" evidence="2">
    <location>
        <begin position="20"/>
        <end position="166"/>
    </location>
</feature>
<gene>
    <name evidence="3" type="ORF">FHS03_000200</name>
</gene>
<evidence type="ECO:0000313" key="4">
    <source>
        <dbReference type="Proteomes" id="UP000541535"/>
    </source>
</evidence>
<proteinExistence type="predicted"/>
<feature type="transmembrane region" description="Helical" evidence="1">
    <location>
        <begin position="21"/>
        <end position="43"/>
    </location>
</feature>
<keyword evidence="1" id="KW-1133">Transmembrane helix</keyword>